<name>A0ABS8ULU8_DATST</name>
<comment type="caution">
    <text evidence="1">The sequence shown here is derived from an EMBL/GenBank/DDBJ whole genome shotgun (WGS) entry which is preliminary data.</text>
</comment>
<accession>A0ABS8ULU8</accession>
<gene>
    <name evidence="1" type="ORF">HAX54_016783</name>
</gene>
<protein>
    <submittedName>
        <fullName evidence="1">Uncharacterized protein</fullName>
    </submittedName>
</protein>
<keyword evidence="2" id="KW-1185">Reference proteome</keyword>
<dbReference type="EMBL" id="JACEIK010002092">
    <property type="protein sequence ID" value="MCD9559054.1"/>
    <property type="molecule type" value="Genomic_DNA"/>
</dbReference>
<dbReference type="Gene3D" id="3.30.559.10">
    <property type="entry name" value="Chloramphenicol acetyltransferase-like domain"/>
    <property type="match status" value="1"/>
</dbReference>
<evidence type="ECO:0000313" key="2">
    <source>
        <dbReference type="Proteomes" id="UP000823775"/>
    </source>
</evidence>
<proteinExistence type="predicted"/>
<dbReference type="Proteomes" id="UP000823775">
    <property type="component" value="Unassembled WGS sequence"/>
</dbReference>
<dbReference type="InterPro" id="IPR023213">
    <property type="entry name" value="CAT-like_dom_sf"/>
</dbReference>
<sequence>MKRSVMSFPLSLRGKLKYPETANPFGNFIIEVPIAYEPKDTKMELQDFIVLIRETVQKTVDYCGEASADDVVALVADLYNKSYGGTEWGTSDDVEEFTCSSLCSIAVQMDLKEKYMDLIEHDQEFLAFTKF</sequence>
<reference evidence="1 2" key="1">
    <citation type="journal article" date="2021" name="BMC Genomics">
        <title>Datura genome reveals duplications of psychoactive alkaloid biosynthetic genes and high mutation rate following tissue culture.</title>
        <authorList>
            <person name="Rajewski A."/>
            <person name="Carter-House D."/>
            <person name="Stajich J."/>
            <person name="Litt A."/>
        </authorList>
    </citation>
    <scope>NUCLEOTIDE SEQUENCE [LARGE SCALE GENOMIC DNA]</scope>
    <source>
        <strain evidence="1">AR-01</strain>
    </source>
</reference>
<evidence type="ECO:0000313" key="1">
    <source>
        <dbReference type="EMBL" id="MCD9559054.1"/>
    </source>
</evidence>
<organism evidence="1 2">
    <name type="scientific">Datura stramonium</name>
    <name type="common">Jimsonweed</name>
    <name type="synonym">Common thornapple</name>
    <dbReference type="NCBI Taxonomy" id="4076"/>
    <lineage>
        <taxon>Eukaryota</taxon>
        <taxon>Viridiplantae</taxon>
        <taxon>Streptophyta</taxon>
        <taxon>Embryophyta</taxon>
        <taxon>Tracheophyta</taxon>
        <taxon>Spermatophyta</taxon>
        <taxon>Magnoliopsida</taxon>
        <taxon>eudicotyledons</taxon>
        <taxon>Gunneridae</taxon>
        <taxon>Pentapetalae</taxon>
        <taxon>asterids</taxon>
        <taxon>lamiids</taxon>
        <taxon>Solanales</taxon>
        <taxon>Solanaceae</taxon>
        <taxon>Solanoideae</taxon>
        <taxon>Datureae</taxon>
        <taxon>Datura</taxon>
    </lineage>
</organism>